<keyword evidence="2" id="KW-0472">Membrane</keyword>
<dbReference type="Gene3D" id="3.10.310.50">
    <property type="match status" value="1"/>
</dbReference>
<accession>A0A2S6GVV8</accession>
<dbReference type="InterPro" id="IPR007621">
    <property type="entry name" value="TPM_dom"/>
</dbReference>
<proteinExistence type="predicted"/>
<feature type="region of interest" description="Disordered" evidence="1">
    <location>
        <begin position="259"/>
        <end position="295"/>
    </location>
</feature>
<comment type="caution">
    <text evidence="4">The sequence shown here is derived from an EMBL/GenBank/DDBJ whole genome shotgun (WGS) entry which is preliminary data.</text>
</comment>
<dbReference type="Pfam" id="PF04536">
    <property type="entry name" value="TPM_phosphatase"/>
    <property type="match status" value="1"/>
</dbReference>
<feature type="compositionally biased region" description="Gly residues" evidence="1">
    <location>
        <begin position="268"/>
        <end position="295"/>
    </location>
</feature>
<evidence type="ECO:0000259" key="3">
    <source>
        <dbReference type="Pfam" id="PF04536"/>
    </source>
</evidence>
<feature type="transmembrane region" description="Helical" evidence="2">
    <location>
        <begin position="181"/>
        <end position="205"/>
    </location>
</feature>
<feature type="transmembrane region" description="Helical" evidence="2">
    <location>
        <begin position="217"/>
        <end position="243"/>
    </location>
</feature>
<reference evidence="4 5" key="1">
    <citation type="submission" date="2018-02" db="EMBL/GenBank/DDBJ databases">
        <title>Subsurface microbial communities from deep shales in Ohio and West Virginia, USA.</title>
        <authorList>
            <person name="Wrighton K."/>
        </authorList>
    </citation>
    <scope>NUCLEOTIDE SEQUENCE [LARGE SCALE GENOMIC DNA]</scope>
    <source>
        <strain evidence="4 5">OWC-G53F</strain>
    </source>
</reference>
<name>A0A2S6GVV8_9GAMM</name>
<keyword evidence="2" id="KW-0812">Transmembrane</keyword>
<protein>
    <recommendedName>
        <fullName evidence="3">TPM domain-containing protein</fullName>
    </recommendedName>
</protein>
<organism evidence="4 5">
    <name type="scientific">Methylobacter tundripaludum</name>
    <dbReference type="NCBI Taxonomy" id="173365"/>
    <lineage>
        <taxon>Bacteria</taxon>
        <taxon>Pseudomonadati</taxon>
        <taxon>Pseudomonadota</taxon>
        <taxon>Gammaproteobacteria</taxon>
        <taxon>Methylococcales</taxon>
        <taxon>Methylococcaceae</taxon>
        <taxon>Methylobacter</taxon>
    </lineage>
</organism>
<feature type="domain" description="TPM" evidence="3">
    <location>
        <begin position="37"/>
        <end position="160"/>
    </location>
</feature>
<evidence type="ECO:0000313" key="5">
    <source>
        <dbReference type="Proteomes" id="UP000238071"/>
    </source>
</evidence>
<dbReference type="RefSeq" id="WP_104424349.1">
    <property type="nucleotide sequence ID" value="NZ_PTIY01000010.1"/>
</dbReference>
<keyword evidence="5" id="KW-1185">Reference proteome</keyword>
<dbReference type="OrthoDB" id="9810918at2"/>
<gene>
    <name evidence="4" type="ORF">B0F88_11096</name>
</gene>
<dbReference type="PANTHER" id="PTHR30373">
    <property type="entry name" value="UPF0603 PROTEIN YGCG"/>
    <property type="match status" value="1"/>
</dbReference>
<evidence type="ECO:0000256" key="1">
    <source>
        <dbReference type="SAM" id="MobiDB-lite"/>
    </source>
</evidence>
<evidence type="ECO:0000256" key="2">
    <source>
        <dbReference type="SAM" id="Phobius"/>
    </source>
</evidence>
<evidence type="ECO:0000313" key="4">
    <source>
        <dbReference type="EMBL" id="PPK69310.1"/>
    </source>
</evidence>
<dbReference type="Proteomes" id="UP000238071">
    <property type="component" value="Unassembled WGS sequence"/>
</dbReference>
<keyword evidence="2" id="KW-1133">Transmembrane helix</keyword>
<sequence length="295" mass="30673">MLSSIFFRTRYGLGFFLLLCCMQAWAVVGVPELSRRVTDLTSTLSAEQVVALEDKLAAFEAQKGSQIAVLIVPSTQPKDIAEFGIEVADLSQIGRKGVDDGVIMIVAKDDRKLRLEVGYGLEGVIPDAVAKRVIEETITPYFKAGDYAGGIDAGVIRLMKLIEGEVLPPPPENQGDPQDEAAFMMTLFGGLIAGFVLSLIVGRLIGSMLAGLGSGMVAVLFFGLTLWLALFIGIMVFAIVGLLQVGGRDWSGGGYGGSRSGSSWSGDSGFGGSSGGSSWSGGGGDFGGGGASGSW</sequence>
<dbReference type="PANTHER" id="PTHR30373:SF2">
    <property type="entry name" value="UPF0603 PROTEIN YGCG"/>
    <property type="match status" value="1"/>
</dbReference>
<dbReference type="EMBL" id="PTIY01000010">
    <property type="protein sequence ID" value="PPK69310.1"/>
    <property type="molecule type" value="Genomic_DNA"/>
</dbReference>
<dbReference type="AlphaFoldDB" id="A0A2S6GVV8"/>